<dbReference type="GO" id="GO:0007020">
    <property type="term" value="P:microtubule nucleation"/>
    <property type="evidence" value="ECO:0007669"/>
    <property type="project" value="InterPro"/>
</dbReference>
<keyword evidence="4 6" id="KW-0493">Microtubule</keyword>
<protein>
    <recommendedName>
        <fullName evidence="6">Gamma-tubulin complex component</fullName>
    </recommendedName>
</protein>
<keyword evidence="3 6" id="KW-0963">Cytoplasm</keyword>
<name>A0A8C2RDK4_CAPHI</name>
<dbReference type="PANTHER" id="PTHR19302:SF13">
    <property type="entry name" value="GAMMA-TUBULIN COMPLEX COMPONENT 2"/>
    <property type="match status" value="1"/>
</dbReference>
<dbReference type="AlphaFoldDB" id="A0A8C2RDK4"/>
<evidence type="ECO:0000256" key="3">
    <source>
        <dbReference type="ARBA" id="ARBA00022490"/>
    </source>
</evidence>
<reference evidence="9" key="2">
    <citation type="submission" date="2025-08" db="UniProtKB">
        <authorList>
            <consortium name="Ensembl"/>
        </authorList>
    </citation>
    <scope>IDENTIFICATION</scope>
</reference>
<evidence type="ECO:0000256" key="6">
    <source>
        <dbReference type="RuleBase" id="RU363050"/>
    </source>
</evidence>
<dbReference type="InterPro" id="IPR042241">
    <property type="entry name" value="GCP_C_sf"/>
</dbReference>
<evidence type="ECO:0000259" key="8">
    <source>
        <dbReference type="Pfam" id="PF17681"/>
    </source>
</evidence>
<dbReference type="GO" id="GO:0000930">
    <property type="term" value="C:gamma-tubulin complex"/>
    <property type="evidence" value="ECO:0007669"/>
    <property type="project" value="TreeGrafter"/>
</dbReference>
<dbReference type="Ensembl" id="ENSCHIT00010038436.1">
    <property type="protein sequence ID" value="ENSCHIP00010027206.1"/>
    <property type="gene ID" value="ENSCHIG00010020290.1"/>
</dbReference>
<accession>A0A8C2RDK4</accession>
<sequence length="689" mass="78567">MSEFRIHHDVNELLSLLRVHGGDGAEVYIDLLQKNRTPYVTTTVSTHSAKVKIAEFSRTPEDFLKKYDELKSKNTRNLDPLVYLLSKLTEDRETLQYLQQNAKERAELAASAVASSTASFGTPATASKISMQELEELRKQLGSVATGPTWQQSLELTRKLLRDKQNKRNSGQRLPVFPAWVYERPTLLGDFLTGSGTSADTAVPIGTLPLASQEAAVVEDLLYVLVGVDGRYITAQPLTGRQSRTFLVDPNLDLSIRELVSRILPVAASYSTVTRFIEEKSSFEYGQVNHALAAAMRTLLKEYLILVTQLEQLQRQGLLSLQKLWFYIQPAMRTVDILASLATSVDKGECVGGATLSLLHDRSFSYTGDSQAQELCLYLTTAASEHELRKEKIQEDYNDKYWEQRYTVVQRHIPSFLQKMAGKVLSTGKYLNVVRECGHDVTCPAAKEVIYTLKERAYVEQIEKAFGYASKVLLGFLMEEKELVAHLRSIKRYFLMGQGDFFVHFMDLTEEELKKPVDDITPTRLEALLELALRMSTANTDPFKDDLKIDLMPHDLITQLLRVLAIETKQEKAMVHADPTDGLEAFSFDYVVKWPLSLIINRKALTRYQMLFRHVFYCKHVERQLCSVWISSKAAKQCSLFAGAFTLRQRMLNFVQNIQYYMMFEVMEPTWHVLEKNLRPRWPPSSPRI</sequence>
<dbReference type="GO" id="GO:0000278">
    <property type="term" value="P:mitotic cell cycle"/>
    <property type="evidence" value="ECO:0007669"/>
    <property type="project" value="TreeGrafter"/>
</dbReference>
<dbReference type="GO" id="GO:0051011">
    <property type="term" value="F:microtubule minus-end binding"/>
    <property type="evidence" value="ECO:0007669"/>
    <property type="project" value="TreeGrafter"/>
</dbReference>
<dbReference type="Gene3D" id="1.20.120.1900">
    <property type="entry name" value="Gamma-tubulin complex, C-terminal domain"/>
    <property type="match status" value="1"/>
</dbReference>
<dbReference type="Pfam" id="PF04130">
    <property type="entry name" value="GCP_C_terminal"/>
    <property type="match status" value="1"/>
</dbReference>
<feature type="domain" description="Gamma tubulin complex component C-terminal" evidence="7">
    <location>
        <begin position="483"/>
        <end position="679"/>
    </location>
</feature>
<dbReference type="GO" id="GO:0031122">
    <property type="term" value="P:cytoplasmic microtubule organization"/>
    <property type="evidence" value="ECO:0007669"/>
    <property type="project" value="TreeGrafter"/>
</dbReference>
<reference evidence="9" key="1">
    <citation type="submission" date="2019-03" db="EMBL/GenBank/DDBJ databases">
        <title>Genome sequencing and reference-guided assembly of Black Bengal Goat (Capra hircus).</title>
        <authorList>
            <person name="Siddiki A.Z."/>
            <person name="Baten A."/>
            <person name="Billah M."/>
            <person name="Alam M.A.U."/>
            <person name="Shawrob K.S.M."/>
            <person name="Saha S."/>
            <person name="Chowdhury M."/>
            <person name="Rahman A.H."/>
            <person name="Stear M."/>
            <person name="Miah G."/>
            <person name="Das G.B."/>
            <person name="Hossain M.M."/>
            <person name="Kumkum M."/>
            <person name="Islam M.S."/>
            <person name="Mollah A.M."/>
            <person name="Ahsan A."/>
            <person name="Tusar F."/>
            <person name="Khan M.K.I."/>
        </authorList>
    </citation>
    <scope>NUCLEOTIDE SEQUENCE [LARGE SCALE GENOMIC DNA]</scope>
</reference>
<dbReference type="GO" id="GO:0043015">
    <property type="term" value="F:gamma-tubulin binding"/>
    <property type="evidence" value="ECO:0007669"/>
    <property type="project" value="InterPro"/>
</dbReference>
<dbReference type="GO" id="GO:0051225">
    <property type="term" value="P:spindle assembly"/>
    <property type="evidence" value="ECO:0007669"/>
    <property type="project" value="TreeGrafter"/>
</dbReference>
<dbReference type="InterPro" id="IPR007259">
    <property type="entry name" value="GCP"/>
</dbReference>
<evidence type="ECO:0000256" key="5">
    <source>
        <dbReference type="ARBA" id="ARBA00023212"/>
    </source>
</evidence>
<dbReference type="GO" id="GO:0005813">
    <property type="term" value="C:centrosome"/>
    <property type="evidence" value="ECO:0007669"/>
    <property type="project" value="UniProtKB-SubCell"/>
</dbReference>
<dbReference type="GO" id="GO:0051321">
    <property type="term" value="P:meiotic cell cycle"/>
    <property type="evidence" value="ECO:0007669"/>
    <property type="project" value="TreeGrafter"/>
</dbReference>
<evidence type="ECO:0000256" key="1">
    <source>
        <dbReference type="ARBA" id="ARBA00004300"/>
    </source>
</evidence>
<proteinExistence type="inferred from homology"/>
<comment type="function">
    <text evidence="6">Component of the gamma-tubulin ring complex (gTuRC) which mediates microtubule nucleation.</text>
</comment>
<evidence type="ECO:0000259" key="7">
    <source>
        <dbReference type="Pfam" id="PF04130"/>
    </source>
</evidence>
<dbReference type="Pfam" id="PF17681">
    <property type="entry name" value="GCP_N_terminal"/>
    <property type="match status" value="1"/>
</dbReference>
<evidence type="ECO:0000256" key="4">
    <source>
        <dbReference type="ARBA" id="ARBA00022701"/>
    </source>
</evidence>
<dbReference type="GO" id="GO:0005874">
    <property type="term" value="C:microtubule"/>
    <property type="evidence" value="ECO:0007669"/>
    <property type="project" value="UniProtKB-KW"/>
</dbReference>
<dbReference type="InterPro" id="IPR040457">
    <property type="entry name" value="GCP_C"/>
</dbReference>
<dbReference type="InterPro" id="IPR041470">
    <property type="entry name" value="GCP_N"/>
</dbReference>
<dbReference type="PANTHER" id="PTHR19302">
    <property type="entry name" value="GAMMA TUBULIN COMPLEX PROTEIN"/>
    <property type="match status" value="1"/>
</dbReference>
<evidence type="ECO:0000313" key="9">
    <source>
        <dbReference type="Ensembl" id="ENSCHIP00010027206.1"/>
    </source>
</evidence>
<keyword evidence="5 6" id="KW-0206">Cytoskeleton</keyword>
<dbReference type="FunFam" id="1.20.120.1900:FF:000037">
    <property type="entry name" value="Gamma-tubulin complex component"/>
    <property type="match status" value="1"/>
</dbReference>
<feature type="domain" description="Gamma tubulin complex component protein N-terminal" evidence="8">
    <location>
        <begin position="218"/>
        <end position="385"/>
    </location>
</feature>
<comment type="subcellular location">
    <subcellularLocation>
        <location evidence="1">Cytoplasm</location>
        <location evidence="1">Cytoskeleton</location>
        <location evidence="1">Microtubule organizing center</location>
        <location evidence="1">Centrosome</location>
    </subcellularLocation>
</comment>
<dbReference type="GO" id="GO:0000922">
    <property type="term" value="C:spindle pole"/>
    <property type="evidence" value="ECO:0007669"/>
    <property type="project" value="InterPro"/>
</dbReference>
<organism evidence="9">
    <name type="scientific">Capra hircus</name>
    <name type="common">Goat</name>
    <dbReference type="NCBI Taxonomy" id="9925"/>
    <lineage>
        <taxon>Eukaryota</taxon>
        <taxon>Metazoa</taxon>
        <taxon>Chordata</taxon>
        <taxon>Craniata</taxon>
        <taxon>Vertebrata</taxon>
        <taxon>Euteleostomi</taxon>
        <taxon>Mammalia</taxon>
        <taxon>Eutheria</taxon>
        <taxon>Laurasiatheria</taxon>
        <taxon>Artiodactyla</taxon>
        <taxon>Ruminantia</taxon>
        <taxon>Pecora</taxon>
        <taxon>Bovidae</taxon>
        <taxon>Caprinae</taxon>
        <taxon>Capra</taxon>
    </lineage>
</organism>
<comment type="similarity">
    <text evidence="2 6">Belongs to the TUBGCP family.</text>
</comment>
<evidence type="ECO:0000256" key="2">
    <source>
        <dbReference type="ARBA" id="ARBA00010337"/>
    </source>
</evidence>